<reference evidence="7 8" key="1">
    <citation type="journal article" date="2018" name="Evol. Lett.">
        <title>Horizontal gene cluster transfer increased hallucinogenic mushroom diversity.</title>
        <authorList>
            <person name="Reynolds H.T."/>
            <person name="Vijayakumar V."/>
            <person name="Gluck-Thaler E."/>
            <person name="Korotkin H.B."/>
            <person name="Matheny P.B."/>
            <person name="Slot J.C."/>
        </authorList>
    </citation>
    <scope>NUCLEOTIDE SEQUENCE [LARGE SCALE GENOMIC DNA]</scope>
    <source>
        <strain evidence="7 8">SRW20</strain>
    </source>
</reference>
<feature type="region of interest" description="Disordered" evidence="4">
    <location>
        <begin position="1025"/>
        <end position="1087"/>
    </location>
</feature>
<dbReference type="InterPro" id="IPR049730">
    <property type="entry name" value="SNF2/RAD54-like_C"/>
</dbReference>
<evidence type="ECO:0000256" key="4">
    <source>
        <dbReference type="SAM" id="MobiDB-lite"/>
    </source>
</evidence>
<dbReference type="Gene3D" id="3.40.50.10810">
    <property type="entry name" value="Tandem AAA-ATPase domain"/>
    <property type="match status" value="1"/>
</dbReference>
<dbReference type="SUPFAM" id="SSF52540">
    <property type="entry name" value="P-loop containing nucleoside triphosphate hydrolases"/>
    <property type="match status" value="2"/>
</dbReference>
<evidence type="ECO:0000256" key="5">
    <source>
        <dbReference type="SAM" id="Phobius"/>
    </source>
</evidence>
<feature type="region of interest" description="Disordered" evidence="4">
    <location>
        <begin position="1182"/>
        <end position="1328"/>
    </location>
</feature>
<dbReference type="GO" id="GO:0016787">
    <property type="term" value="F:hydrolase activity"/>
    <property type="evidence" value="ECO:0007669"/>
    <property type="project" value="UniProtKB-KW"/>
</dbReference>
<feature type="compositionally biased region" description="Basic residues" evidence="4">
    <location>
        <begin position="1045"/>
        <end position="1056"/>
    </location>
</feature>
<sequence length="1328" mass="148992">MPTHTIHSAFIKLHFAVAGAPWIFATFQDLTGVFHGLFPQDDEKLPMGMTRIQNTQIFSYFQQFNNLRTEDAKMKFAAARKRKDKEDVPGRPLWRVWLTPNYARWKIHATITSLLSEASLHPLQIMIANGDLTTFPSSDSYIPNAIDIVGRALFGEEALDKSYRVRMPLRGPLSILIQRSWENLKKQTNRNKERLEKLELGAISAMEALDKDKLTKRKLNTVIRAIARWKSLASIFCTEDVLDKIAEMDEELASLMEGLGAKVHSAGRTERKRVSKVSKEDLSRLASQEDVEDVLNYFEMFFSEHNEEIPDNTLRVEDRLDVDICGNPGADCGTEEEAMLTARAMLANLDFRNANLPFHFNKFRHTSGLTPWEAEHTSIFQDDNQPDKNPDLVALQLHHHQIMGVHSILRNIFSEEPDINACTGMLVADEVGLGKTLQACTVLAFLGELAMRQKHAKPVPPIIGTSSSLPGAHTLVSDSDVVAQRPYLKDQKNLPERPHLIIVPGTLLAQWEHELKVVFKRNSVDIMTYGTTQPQRQEFWSEHGVFQSSKQPKYLQIILASHSALVSDYSSLYSSEKDPKRLPWETPNPNPNYNKLVSKTLFSQEYLSVVFDEAQTIRNPGSGQTAALALLKQSSIRKSYPFDFQDISSMGRLIGIPYFSSTQLFEDIKQDEADIRRAKSEKLRMEREALKTSNQPENQANTDSQSKSPDNTEQCPVKLKQVQISLRMNKQFEGRLIRRTPTSLGPNGKPLLCLPPLEVKHFVVKLTPRETKIIDSVTEINHDAASAANGKNITTKQFYMEHRQGVCFAREDPSEPIPHFESLEQWEEVKSTKIDTCCRLVKHLLSRDNVPEPVFQDGEIFFPAISEPEPGREAPKEHKILIYQEFPMFCALLLNILSLYGITALALNGRMKYEQRHEVKRRFDSDPNIRVLIISQVGHFGLNLTVACIGIFLDQLWSAQEERQAIGRLHRQGQLKSVQIYHILAKDTADIVLANLAHGKRQMLEAFLSTDNAKKLMHVLSGGMVEENEDDDSEEEALVQVSSKSRPKPKGKRKPKEKPVASGTKGKSHSKKSSPTSEIPEDVGRQQEDSILECDGQNLPRADLPVGSLEQALAVLQNGQEEVEIQQALMETPDIQIEEDGLEDQSLAGGSLGDISMGGVSTTDQSDLGNVSLGDVSMAEMTTVQLDFERPTESKMTSMAEKPEDEELNEDPEENTLPQKDDQMNPTESHSKKRQRSASPRATELHPLDNLAPESVPIVKENEGSVSEVTKAVEKEAPPKGIPTHRLPSAFEPPELGKLPPLQAPKAPNPYFKEKGKSMGKKGAPVKS</sequence>
<feature type="domain" description="Helicase C-terminal" evidence="6">
    <location>
        <begin position="857"/>
        <end position="1021"/>
    </location>
</feature>
<dbReference type="Proteomes" id="UP000284706">
    <property type="component" value="Unassembled WGS sequence"/>
</dbReference>
<keyword evidence="8" id="KW-1185">Reference proteome</keyword>
<feature type="compositionally biased region" description="Polar residues" evidence="4">
    <location>
        <begin position="691"/>
        <end position="714"/>
    </location>
</feature>
<name>A0A409YEK6_9AGAR</name>
<keyword evidence="5" id="KW-0812">Transmembrane</keyword>
<dbReference type="EMBL" id="NHYE01000942">
    <property type="protein sequence ID" value="PPR01415.1"/>
    <property type="molecule type" value="Genomic_DNA"/>
</dbReference>
<dbReference type="GO" id="GO:0008094">
    <property type="term" value="F:ATP-dependent activity, acting on DNA"/>
    <property type="evidence" value="ECO:0007669"/>
    <property type="project" value="TreeGrafter"/>
</dbReference>
<dbReference type="GO" id="GO:0006281">
    <property type="term" value="P:DNA repair"/>
    <property type="evidence" value="ECO:0007669"/>
    <property type="project" value="TreeGrafter"/>
</dbReference>
<dbReference type="InParanoid" id="A0A409YEK6"/>
<dbReference type="CDD" id="cd18793">
    <property type="entry name" value="SF2_C_SNF"/>
    <property type="match status" value="1"/>
</dbReference>
<feature type="compositionally biased region" description="Polar residues" evidence="4">
    <location>
        <begin position="1159"/>
        <end position="1168"/>
    </location>
</feature>
<dbReference type="SMART" id="SM00490">
    <property type="entry name" value="HELICc"/>
    <property type="match status" value="1"/>
</dbReference>
<keyword evidence="1" id="KW-0547">Nucleotide-binding</keyword>
<keyword evidence="5" id="KW-1133">Transmembrane helix</keyword>
<accession>A0A409YEK6</accession>
<dbReference type="InterPro" id="IPR038718">
    <property type="entry name" value="SNF2-like_sf"/>
</dbReference>
<dbReference type="Pfam" id="PF00271">
    <property type="entry name" value="Helicase_C"/>
    <property type="match status" value="1"/>
</dbReference>
<organism evidence="7 8">
    <name type="scientific">Gymnopilus dilepis</name>
    <dbReference type="NCBI Taxonomy" id="231916"/>
    <lineage>
        <taxon>Eukaryota</taxon>
        <taxon>Fungi</taxon>
        <taxon>Dikarya</taxon>
        <taxon>Basidiomycota</taxon>
        <taxon>Agaricomycotina</taxon>
        <taxon>Agaricomycetes</taxon>
        <taxon>Agaricomycetidae</taxon>
        <taxon>Agaricales</taxon>
        <taxon>Agaricineae</taxon>
        <taxon>Hymenogastraceae</taxon>
        <taxon>Gymnopilus</taxon>
    </lineage>
</organism>
<dbReference type="Pfam" id="PF00176">
    <property type="entry name" value="SNF2-rel_dom"/>
    <property type="match status" value="1"/>
</dbReference>
<evidence type="ECO:0000259" key="6">
    <source>
        <dbReference type="PROSITE" id="PS51194"/>
    </source>
</evidence>
<dbReference type="PANTHER" id="PTHR45626:SF22">
    <property type="entry name" value="DNA REPAIR PROTEIN RAD5"/>
    <property type="match status" value="1"/>
</dbReference>
<proteinExistence type="predicted"/>
<keyword evidence="5" id="KW-0472">Membrane</keyword>
<dbReference type="GO" id="GO:0005524">
    <property type="term" value="F:ATP binding"/>
    <property type="evidence" value="ECO:0007669"/>
    <property type="project" value="UniProtKB-KW"/>
</dbReference>
<keyword evidence="3" id="KW-0067">ATP-binding</keyword>
<feature type="compositionally biased region" description="Acidic residues" evidence="4">
    <location>
        <begin position="1203"/>
        <end position="1214"/>
    </location>
</feature>
<dbReference type="InterPro" id="IPR000330">
    <property type="entry name" value="SNF2_N"/>
</dbReference>
<dbReference type="PANTHER" id="PTHR45626">
    <property type="entry name" value="TRANSCRIPTION TERMINATION FACTOR 2-RELATED"/>
    <property type="match status" value="1"/>
</dbReference>
<feature type="compositionally biased region" description="Acidic residues" evidence="4">
    <location>
        <begin position="1026"/>
        <end position="1037"/>
    </location>
</feature>
<feature type="transmembrane region" description="Helical" evidence="5">
    <location>
        <begin position="886"/>
        <end position="908"/>
    </location>
</feature>
<protein>
    <recommendedName>
        <fullName evidence="6">Helicase C-terminal domain-containing protein</fullName>
    </recommendedName>
</protein>
<dbReference type="OrthoDB" id="3270319at2759"/>
<dbReference type="STRING" id="231916.A0A409YEK6"/>
<dbReference type="InterPro" id="IPR027417">
    <property type="entry name" value="P-loop_NTPase"/>
</dbReference>
<dbReference type="GO" id="GO:0005634">
    <property type="term" value="C:nucleus"/>
    <property type="evidence" value="ECO:0007669"/>
    <property type="project" value="TreeGrafter"/>
</dbReference>
<evidence type="ECO:0000256" key="2">
    <source>
        <dbReference type="ARBA" id="ARBA00022801"/>
    </source>
</evidence>
<dbReference type="PROSITE" id="PS51194">
    <property type="entry name" value="HELICASE_CTER"/>
    <property type="match status" value="1"/>
</dbReference>
<comment type="caution">
    <text evidence="7">The sequence shown here is derived from an EMBL/GenBank/DDBJ whole genome shotgun (WGS) entry which is preliminary data.</text>
</comment>
<dbReference type="InterPro" id="IPR050628">
    <property type="entry name" value="SNF2_RAD54_helicase_TF"/>
</dbReference>
<dbReference type="SMART" id="SM00487">
    <property type="entry name" value="DEXDc"/>
    <property type="match status" value="1"/>
</dbReference>
<dbReference type="InterPro" id="IPR001650">
    <property type="entry name" value="Helicase_C-like"/>
</dbReference>
<feature type="region of interest" description="Disordered" evidence="4">
    <location>
        <begin position="1145"/>
        <end position="1168"/>
    </location>
</feature>
<evidence type="ECO:0000256" key="1">
    <source>
        <dbReference type="ARBA" id="ARBA00022741"/>
    </source>
</evidence>
<keyword evidence="2" id="KW-0378">Hydrolase</keyword>
<evidence type="ECO:0000256" key="3">
    <source>
        <dbReference type="ARBA" id="ARBA00022840"/>
    </source>
</evidence>
<gene>
    <name evidence="7" type="ORF">CVT26_015428</name>
</gene>
<evidence type="ECO:0000313" key="7">
    <source>
        <dbReference type="EMBL" id="PPR01415.1"/>
    </source>
</evidence>
<dbReference type="InterPro" id="IPR014001">
    <property type="entry name" value="Helicase_ATP-bd"/>
</dbReference>
<feature type="region of interest" description="Disordered" evidence="4">
    <location>
        <begin position="688"/>
        <end position="715"/>
    </location>
</feature>
<dbReference type="Gene3D" id="3.40.50.300">
    <property type="entry name" value="P-loop containing nucleotide triphosphate hydrolases"/>
    <property type="match status" value="1"/>
</dbReference>
<feature type="transmembrane region" description="Helical" evidence="5">
    <location>
        <begin position="929"/>
        <end position="953"/>
    </location>
</feature>
<evidence type="ECO:0000313" key="8">
    <source>
        <dbReference type="Proteomes" id="UP000284706"/>
    </source>
</evidence>